<dbReference type="Proteomes" id="UP001148838">
    <property type="component" value="Unassembled WGS sequence"/>
</dbReference>
<evidence type="ECO:0000256" key="1">
    <source>
        <dbReference type="SAM" id="MobiDB-lite"/>
    </source>
</evidence>
<keyword evidence="3" id="KW-1185">Reference proteome</keyword>
<comment type="caution">
    <text evidence="2">The sequence shown here is derived from an EMBL/GenBank/DDBJ whole genome shotgun (WGS) entry which is preliminary data.</text>
</comment>
<gene>
    <name evidence="2" type="ORF">ANN_04094</name>
</gene>
<dbReference type="EMBL" id="JAJSOF020000013">
    <property type="protein sequence ID" value="KAJ4442507.1"/>
    <property type="molecule type" value="Genomic_DNA"/>
</dbReference>
<dbReference type="PANTHER" id="PTHR47027">
    <property type="entry name" value="REVERSE TRANSCRIPTASE DOMAIN-CONTAINING PROTEIN"/>
    <property type="match status" value="1"/>
</dbReference>
<feature type="compositionally biased region" description="Basic and acidic residues" evidence="1">
    <location>
        <begin position="503"/>
        <end position="521"/>
    </location>
</feature>
<reference evidence="2 3" key="1">
    <citation type="journal article" date="2022" name="Allergy">
        <title>Genome assembly and annotation of Periplaneta americana reveal a comprehensive cockroach allergen profile.</title>
        <authorList>
            <person name="Wang L."/>
            <person name="Xiong Q."/>
            <person name="Saelim N."/>
            <person name="Wang L."/>
            <person name="Nong W."/>
            <person name="Wan A.T."/>
            <person name="Shi M."/>
            <person name="Liu X."/>
            <person name="Cao Q."/>
            <person name="Hui J.H.L."/>
            <person name="Sookrung N."/>
            <person name="Leung T.F."/>
            <person name="Tungtrongchitr A."/>
            <person name="Tsui S.K.W."/>
        </authorList>
    </citation>
    <scope>NUCLEOTIDE SEQUENCE [LARGE SCALE GENOMIC DNA]</scope>
    <source>
        <strain evidence="2">PWHHKU_190912</strain>
    </source>
</reference>
<accession>A0ABQ8T9F3</accession>
<feature type="compositionally biased region" description="Polar residues" evidence="1">
    <location>
        <begin position="336"/>
        <end position="356"/>
    </location>
</feature>
<evidence type="ECO:0000313" key="2">
    <source>
        <dbReference type="EMBL" id="KAJ4442507.1"/>
    </source>
</evidence>
<proteinExistence type="predicted"/>
<evidence type="ECO:0000313" key="3">
    <source>
        <dbReference type="Proteomes" id="UP001148838"/>
    </source>
</evidence>
<name>A0ABQ8T9F3_PERAM</name>
<feature type="compositionally biased region" description="Polar residues" evidence="1">
    <location>
        <begin position="453"/>
        <end position="466"/>
    </location>
</feature>
<organism evidence="2 3">
    <name type="scientific">Periplaneta americana</name>
    <name type="common">American cockroach</name>
    <name type="synonym">Blatta americana</name>
    <dbReference type="NCBI Taxonomy" id="6978"/>
    <lineage>
        <taxon>Eukaryota</taxon>
        <taxon>Metazoa</taxon>
        <taxon>Ecdysozoa</taxon>
        <taxon>Arthropoda</taxon>
        <taxon>Hexapoda</taxon>
        <taxon>Insecta</taxon>
        <taxon>Pterygota</taxon>
        <taxon>Neoptera</taxon>
        <taxon>Polyneoptera</taxon>
        <taxon>Dictyoptera</taxon>
        <taxon>Blattodea</taxon>
        <taxon>Blattoidea</taxon>
        <taxon>Blattidae</taxon>
        <taxon>Blattinae</taxon>
        <taxon>Periplaneta</taxon>
    </lineage>
</organism>
<dbReference type="PANTHER" id="PTHR47027:SF20">
    <property type="entry name" value="REVERSE TRANSCRIPTASE-LIKE PROTEIN WITH RNA-DIRECTED DNA POLYMERASE DOMAIN"/>
    <property type="match status" value="1"/>
</dbReference>
<protein>
    <submittedName>
        <fullName evidence="2">Uncharacterized protein</fullName>
    </submittedName>
</protein>
<feature type="region of interest" description="Disordered" evidence="1">
    <location>
        <begin position="335"/>
        <end position="361"/>
    </location>
</feature>
<sequence>MWLADEPREFNLPSFPQRRITYVPEKLPGKYGVHSEEYLPIRTKLLSSSLLSNNLKVRIYKTIILPVVLYGCETWTLTLREEQRLRVFENKVLRKIFEAKRDEVTGEWIKLHNAELHALYSSPDIIRNIKSRRLRWTGHVTRMGESRNACRVLAGRPEGKRPLGRPRRRWEDNIKMDLRENGELLRNNRHHRARIAIANLLRNRGWEVHEEIHCMSEDDSHRKVYIIAINKRTQKAMVLDLTICFERDTNQALQINDDKRAKYVPCLPYLSEKYGISLYNWDVTGLLFGAKDCLPKFTFEFLQHQLVLARPLTCPYLPRLHERLIDVASAEKHRPLSSSENIQSAPQARSTPSCDTARTDSRPVAEGNIDIKLLIDLDLILLSVMHRILANPLSEYVHFEEYWVSCGTIFSVVRSLYGVGYPAAHQRFRRMSFSISPVSEPVQLRTVPPKYNSRLQSANHSRQSYRPHTAAKNDAETDQEEEKELIPALAEKKLPTEGCTGRNGERKKSSVQKKVLDDRRY</sequence>
<feature type="region of interest" description="Disordered" evidence="1">
    <location>
        <begin position="450"/>
        <end position="521"/>
    </location>
</feature>